<dbReference type="EMBL" id="JAEPRB010000031">
    <property type="protein sequence ID" value="KAG2225196.1"/>
    <property type="molecule type" value="Genomic_DNA"/>
</dbReference>
<protein>
    <recommendedName>
        <fullName evidence="5">Major facilitator superfamily associated domain-containing protein</fullName>
    </recommendedName>
</protein>
<organism evidence="3 4">
    <name type="scientific">Circinella minor</name>
    <dbReference type="NCBI Taxonomy" id="1195481"/>
    <lineage>
        <taxon>Eukaryota</taxon>
        <taxon>Fungi</taxon>
        <taxon>Fungi incertae sedis</taxon>
        <taxon>Mucoromycota</taxon>
        <taxon>Mucoromycotina</taxon>
        <taxon>Mucoromycetes</taxon>
        <taxon>Mucorales</taxon>
        <taxon>Lichtheimiaceae</taxon>
        <taxon>Circinella</taxon>
    </lineage>
</organism>
<dbReference type="InterPro" id="IPR036259">
    <property type="entry name" value="MFS_trans_sf"/>
</dbReference>
<dbReference type="Proteomes" id="UP000646827">
    <property type="component" value="Unassembled WGS sequence"/>
</dbReference>
<evidence type="ECO:0008006" key="5">
    <source>
        <dbReference type="Google" id="ProtNLM"/>
    </source>
</evidence>
<keyword evidence="2" id="KW-0812">Transmembrane</keyword>
<evidence type="ECO:0000313" key="4">
    <source>
        <dbReference type="Proteomes" id="UP000646827"/>
    </source>
</evidence>
<comment type="caution">
    <text evidence="3">The sequence shown here is derived from an EMBL/GenBank/DDBJ whole genome shotgun (WGS) entry which is preliminary data.</text>
</comment>
<feature type="transmembrane region" description="Helical" evidence="2">
    <location>
        <begin position="415"/>
        <end position="442"/>
    </location>
</feature>
<keyword evidence="4" id="KW-1185">Reference proteome</keyword>
<dbReference type="Gene3D" id="1.20.1250.20">
    <property type="entry name" value="MFS general substrate transporter like domains"/>
    <property type="match status" value="1"/>
</dbReference>
<gene>
    <name evidence="3" type="ORF">INT45_009525</name>
</gene>
<feature type="compositionally biased region" description="Polar residues" evidence="1">
    <location>
        <begin position="151"/>
        <end position="161"/>
    </location>
</feature>
<sequence length="446" mass="49531">MMITDEYDDGINGNDGYYEETMTAAPRFLKNALLFQPPQHYYNDSLIHAYKPYSLFGEPLSHISEEDASMLRRMTSSNSNQLMRRSSNQSVSSTTTTASIAALAASGSVPIAVYGSTNTATTTQHPLDFFSSAWRRYNSITQQQHSHTQQASNLPPNVNVNGAITATLSHHSQQQQQNYHQQQQQQQQQQTQQQIQLASSVELSLLPLPPSNTPMSVLLSLHVDGGGTMVDQLIQWQIQSMSLTTLMLGVIYGMMNTLLFIYLYQVLDLSMWMIGLAAMAPVFTEIFVHITAQWWIPQFTITVTTTIVHAALIICSFVYSWLRPDWPMLWLQILVLQVVQGMSFPLIWLVMTQRICALLWTDEEQRIAQVGKLSALFSIIGPAVGALLAGFLLSGDDSAVGSSSVTNTNTEAMDAFLMAGYTLVFRCNIALTAASFVVSWGWSSTD</sequence>
<dbReference type="OrthoDB" id="2281380at2759"/>
<feature type="transmembrane region" description="Helical" evidence="2">
    <location>
        <begin position="270"/>
        <end position="292"/>
    </location>
</feature>
<proteinExistence type="predicted"/>
<evidence type="ECO:0000256" key="1">
    <source>
        <dbReference type="SAM" id="MobiDB-lite"/>
    </source>
</evidence>
<evidence type="ECO:0000256" key="2">
    <source>
        <dbReference type="SAM" id="Phobius"/>
    </source>
</evidence>
<name>A0A8H7SBJ0_9FUNG</name>
<reference evidence="3 4" key="1">
    <citation type="submission" date="2020-12" db="EMBL/GenBank/DDBJ databases">
        <title>Metabolic potential, ecology and presence of endohyphal bacteria is reflected in genomic diversity of Mucoromycotina.</title>
        <authorList>
            <person name="Muszewska A."/>
            <person name="Okrasinska A."/>
            <person name="Steczkiewicz K."/>
            <person name="Drgas O."/>
            <person name="Orlowska M."/>
            <person name="Perlinska-Lenart U."/>
            <person name="Aleksandrzak-Piekarczyk T."/>
            <person name="Szatraj K."/>
            <person name="Zielenkiewicz U."/>
            <person name="Pilsyk S."/>
            <person name="Malc E."/>
            <person name="Mieczkowski P."/>
            <person name="Kruszewska J.S."/>
            <person name="Biernat P."/>
            <person name="Pawlowska J."/>
        </authorList>
    </citation>
    <scope>NUCLEOTIDE SEQUENCE [LARGE SCALE GENOMIC DNA]</scope>
    <source>
        <strain evidence="3 4">CBS 142.35</strain>
    </source>
</reference>
<dbReference type="SUPFAM" id="SSF103473">
    <property type="entry name" value="MFS general substrate transporter"/>
    <property type="match status" value="1"/>
</dbReference>
<evidence type="ECO:0000313" key="3">
    <source>
        <dbReference type="EMBL" id="KAG2225196.1"/>
    </source>
</evidence>
<feature type="transmembrane region" description="Helical" evidence="2">
    <location>
        <begin position="299"/>
        <end position="322"/>
    </location>
</feature>
<accession>A0A8H7SBJ0</accession>
<keyword evidence="2" id="KW-1133">Transmembrane helix</keyword>
<dbReference type="AlphaFoldDB" id="A0A8H7SBJ0"/>
<keyword evidence="2" id="KW-0472">Membrane</keyword>
<feature type="transmembrane region" description="Helical" evidence="2">
    <location>
        <begin position="243"/>
        <end position="264"/>
    </location>
</feature>
<feature type="transmembrane region" description="Helical" evidence="2">
    <location>
        <begin position="328"/>
        <end position="352"/>
    </location>
</feature>
<feature type="region of interest" description="Disordered" evidence="1">
    <location>
        <begin position="142"/>
        <end position="161"/>
    </location>
</feature>
<feature type="transmembrane region" description="Helical" evidence="2">
    <location>
        <begin position="373"/>
        <end position="395"/>
    </location>
</feature>